<reference evidence="4" key="2">
    <citation type="submission" date="2025-08" db="UniProtKB">
        <authorList>
            <consortium name="Ensembl"/>
        </authorList>
    </citation>
    <scope>IDENTIFICATION</scope>
</reference>
<evidence type="ECO:0000259" key="3">
    <source>
        <dbReference type="PROSITE" id="PS50050"/>
    </source>
</evidence>
<evidence type="ECO:0000313" key="4">
    <source>
        <dbReference type="Ensembl" id="ENSAOCP00000033249.1"/>
    </source>
</evidence>
<feature type="disulfide bond" evidence="1">
    <location>
        <begin position="105"/>
        <end position="123"/>
    </location>
</feature>
<evidence type="ECO:0000313" key="5">
    <source>
        <dbReference type="Proteomes" id="UP001501940"/>
    </source>
</evidence>
<evidence type="ECO:0000256" key="2">
    <source>
        <dbReference type="SAM" id="Phobius"/>
    </source>
</evidence>
<dbReference type="InterPro" id="IPR042355">
    <property type="entry name" value="IGFLR1"/>
</dbReference>
<dbReference type="SUPFAM" id="SSF47986">
    <property type="entry name" value="DEATH domain"/>
    <property type="match status" value="1"/>
</dbReference>
<keyword evidence="2" id="KW-0472">Membrane</keyword>
<dbReference type="InterPro" id="IPR011029">
    <property type="entry name" value="DEATH-like_dom_sf"/>
</dbReference>
<protein>
    <recommendedName>
        <fullName evidence="3">TNFR-Cys domain-containing protein</fullName>
    </recommendedName>
</protein>
<dbReference type="Proteomes" id="UP001501940">
    <property type="component" value="Chromosome 9"/>
</dbReference>
<sequence>MHSLFECFSVTLEEVVLCGEYWLRIFTFEFSISKMGPIKRCPDPTTRWDPISRQCILCNIRPGFDLIDHCGHDDYGSSHQAPHKRCKPDTFNDGSSPYCKPCSTCASGHVQVTPCNATTDIVCSDMRSSTTTVPVTTPISTQYVPASSINPSMTQKMGTEVQIAERNTPTIPHVAWAAPLAILISIMLAALLAFILKMKRKRGQHTVIGFNRRSSCVNPGFSPLPAPAGDNDLEDILNHNILSAPLQMVLDNLDVLEELVILLDPETHGIKNTKHLASLCSFPSTWVTYTYSMKESKSPLKALLEAVTSKNPDWTVGHLAKLLRHMERNDAIAALAKLR</sequence>
<accession>A0AAQ5WYK1</accession>
<dbReference type="Gene3D" id="1.10.533.10">
    <property type="entry name" value="Death Domain, Fas"/>
    <property type="match status" value="1"/>
</dbReference>
<dbReference type="PROSITE" id="PS50050">
    <property type="entry name" value="TNFR_NGFR_2"/>
    <property type="match status" value="1"/>
</dbReference>
<evidence type="ECO:0000256" key="1">
    <source>
        <dbReference type="PROSITE-ProRule" id="PRU00206"/>
    </source>
</evidence>
<feature type="domain" description="TNFR-Cys" evidence="3">
    <location>
        <begin position="85"/>
        <end position="123"/>
    </location>
</feature>
<proteinExistence type="predicted"/>
<dbReference type="InterPro" id="IPR001368">
    <property type="entry name" value="TNFR/NGFR_Cys_rich_reg"/>
</dbReference>
<name>A0AAQ5WYK1_AMPOC</name>
<dbReference type="Ensembl" id="ENSAOCT00000037106.1">
    <property type="protein sequence ID" value="ENSAOCP00000033249.1"/>
    <property type="gene ID" value="ENSAOCG00000032841.1"/>
</dbReference>
<dbReference type="PANTHER" id="PTHR14657">
    <property type="entry name" value="IGF-LIKE FAMILY RECEPTOR 1"/>
    <property type="match status" value="1"/>
</dbReference>
<dbReference type="Gene3D" id="2.10.50.10">
    <property type="entry name" value="Tumor Necrosis Factor Receptor, subunit A, domain 2"/>
    <property type="match status" value="1"/>
</dbReference>
<dbReference type="GeneTree" id="ENSGT00390000005702"/>
<dbReference type="PROSITE" id="PS00652">
    <property type="entry name" value="TNFR_NGFR_1"/>
    <property type="match status" value="1"/>
</dbReference>
<feature type="disulfide bond" evidence="1">
    <location>
        <begin position="102"/>
        <end position="115"/>
    </location>
</feature>
<dbReference type="PANTHER" id="PTHR14657:SF2">
    <property type="entry name" value="IGF-LIKE FAMILY RECEPTOR 1"/>
    <property type="match status" value="1"/>
</dbReference>
<dbReference type="SMART" id="SM00208">
    <property type="entry name" value="TNFR"/>
    <property type="match status" value="1"/>
</dbReference>
<keyword evidence="1" id="KW-1015">Disulfide bond</keyword>
<keyword evidence="5" id="KW-1185">Reference proteome</keyword>
<organism evidence="4 5">
    <name type="scientific">Amphiprion ocellaris</name>
    <name type="common">Clown anemonefish</name>
    <dbReference type="NCBI Taxonomy" id="80972"/>
    <lineage>
        <taxon>Eukaryota</taxon>
        <taxon>Metazoa</taxon>
        <taxon>Chordata</taxon>
        <taxon>Craniata</taxon>
        <taxon>Vertebrata</taxon>
        <taxon>Euteleostomi</taxon>
        <taxon>Actinopterygii</taxon>
        <taxon>Neopterygii</taxon>
        <taxon>Teleostei</taxon>
        <taxon>Neoteleostei</taxon>
        <taxon>Acanthomorphata</taxon>
        <taxon>Ovalentaria</taxon>
        <taxon>Pomacentridae</taxon>
        <taxon>Amphiprion</taxon>
    </lineage>
</organism>
<dbReference type="AlphaFoldDB" id="A0AAQ5WYK1"/>
<comment type="caution">
    <text evidence="1">Lacks conserved residue(s) required for the propagation of feature annotation.</text>
</comment>
<dbReference type="Pfam" id="PF00020">
    <property type="entry name" value="TNFR_c6"/>
    <property type="match status" value="1"/>
</dbReference>
<reference evidence="4 5" key="1">
    <citation type="submission" date="2022-01" db="EMBL/GenBank/DDBJ databases">
        <title>A chromosome-scale genome assembly of the false clownfish, Amphiprion ocellaris.</title>
        <authorList>
            <person name="Ryu T."/>
        </authorList>
    </citation>
    <scope>NUCLEOTIDE SEQUENCE [LARGE SCALE GENOMIC DNA]</scope>
</reference>
<keyword evidence="2" id="KW-1133">Transmembrane helix</keyword>
<feature type="transmembrane region" description="Helical" evidence="2">
    <location>
        <begin position="176"/>
        <end position="196"/>
    </location>
</feature>
<keyword evidence="2" id="KW-0812">Transmembrane</keyword>
<feature type="repeat" description="TNFR-Cys" evidence="1">
    <location>
        <begin position="85"/>
        <end position="123"/>
    </location>
</feature>
<reference evidence="4" key="3">
    <citation type="submission" date="2025-09" db="UniProtKB">
        <authorList>
            <consortium name="Ensembl"/>
        </authorList>
    </citation>
    <scope>IDENTIFICATION</scope>
</reference>
<dbReference type="GO" id="GO:0005886">
    <property type="term" value="C:plasma membrane"/>
    <property type="evidence" value="ECO:0007669"/>
    <property type="project" value="TreeGrafter"/>
</dbReference>